<dbReference type="Proteomes" id="UP000002197">
    <property type="component" value="Chromosome"/>
</dbReference>
<proteinExistence type="predicted"/>
<gene>
    <name evidence="1" type="ordered locus">BF4584</name>
</gene>
<dbReference type="HOGENOM" id="CLU_2080019_0_0_10"/>
<dbReference type="KEGG" id="bfr:BF4584"/>
<reference evidence="1 2" key="1">
    <citation type="journal article" date="2004" name="Proc. Natl. Acad. Sci. U.S.A.">
        <title>Genomic analysis of Bacteroides fragilis reveals extensive DNA inversions regulating cell surface adaptation.</title>
        <authorList>
            <person name="Kuwahara T."/>
            <person name="Yamashita A."/>
            <person name="Hirakawa H."/>
            <person name="Nakayama H."/>
            <person name="Toh H."/>
            <person name="Okada N."/>
            <person name="Kuhara S."/>
            <person name="Hattori M."/>
            <person name="Hayashi T."/>
            <person name="Ohnishi Y."/>
        </authorList>
    </citation>
    <scope>NUCLEOTIDE SEQUENCE [LARGE SCALE GENOMIC DNA]</scope>
    <source>
        <strain evidence="1 2">YCH46</strain>
    </source>
</reference>
<dbReference type="AlphaFoldDB" id="Q64MG6"/>
<dbReference type="OrthoDB" id="1031083at2"/>
<organism evidence="1 2">
    <name type="scientific">Bacteroides fragilis (strain YCH46)</name>
    <dbReference type="NCBI Taxonomy" id="295405"/>
    <lineage>
        <taxon>Bacteria</taxon>
        <taxon>Pseudomonadati</taxon>
        <taxon>Bacteroidota</taxon>
        <taxon>Bacteroidia</taxon>
        <taxon>Bacteroidales</taxon>
        <taxon>Bacteroidaceae</taxon>
        <taxon>Bacteroides</taxon>
    </lineage>
</organism>
<evidence type="ECO:0000313" key="2">
    <source>
        <dbReference type="Proteomes" id="UP000002197"/>
    </source>
</evidence>
<sequence length="117" mass="13694">MFFIVLDLRLTKVGARRCSFFYVHTPTSSQPKEVLKQSPIHPKIEFQSFQHLTNHIIFLKRVIKHTNLLGLFAIFAESRTFATVFFIVLDLRLTKVGARRCSFFYARTYLSPSIRLL</sequence>
<name>Q64MG6_BACFR</name>
<protein>
    <submittedName>
        <fullName evidence="1">Uncharacterized protein</fullName>
    </submittedName>
</protein>
<dbReference type="EMBL" id="AP006841">
    <property type="protein sequence ID" value="BAD51321.1"/>
    <property type="molecule type" value="Genomic_DNA"/>
</dbReference>
<accession>Q64MG6</accession>
<evidence type="ECO:0000313" key="1">
    <source>
        <dbReference type="EMBL" id="BAD51321.1"/>
    </source>
</evidence>